<sequence>MNSLQNEQDILKQLINSREAVRKKYKQIKSNDRDIEQMLSKTFEPITKPLHKLVDLTTDEDDGSINKKSVKNILQNVKKEEKEEIPQNVENHVDEENNIADKSEDITFPLNDGGRSEKKLKSLPNSGYLKFYLAYVTADSDPHQILDQNGVRKGDGNNSYQLKFGRTDISFKDEVLVLNDVHAFKMTPGLIKLIFKKIPLDSIITEADKEAYREILEISSAHRLNNDPRQMVRQWKHVKYTKYIHPMFPSSKSGKGMSSRLMKDYKIAYLKPEKFYRYWDDPNELCERLKLLIAEKKAGNGAPHNEIHSIMEELREGGYIS</sequence>
<dbReference type="AlphaFoldDB" id="A0ABD2WYY1"/>
<dbReference type="PANTHER" id="PTHR35374">
    <property type="entry name" value="CYCLIN-DEPENDENT KINASE 11A-LIKE"/>
    <property type="match status" value="1"/>
</dbReference>
<evidence type="ECO:0000259" key="2">
    <source>
        <dbReference type="Pfam" id="PF26634"/>
    </source>
</evidence>
<evidence type="ECO:0000256" key="1">
    <source>
        <dbReference type="SAM" id="Coils"/>
    </source>
</evidence>
<name>A0ABD2WYY1_9HYME</name>
<proteinExistence type="predicted"/>
<reference evidence="3 4" key="1">
    <citation type="journal article" date="2024" name="bioRxiv">
        <title>A reference genome for Trichogramma kaykai: A tiny desert-dwelling parasitoid wasp with competing sex-ratio distorters.</title>
        <authorList>
            <person name="Culotta J."/>
            <person name="Lindsey A.R."/>
        </authorList>
    </citation>
    <scope>NUCLEOTIDE SEQUENCE [LARGE SCALE GENOMIC DNA]</scope>
    <source>
        <strain evidence="3 4">KSX58</strain>
    </source>
</reference>
<organism evidence="3 4">
    <name type="scientific">Trichogramma kaykai</name>
    <dbReference type="NCBI Taxonomy" id="54128"/>
    <lineage>
        <taxon>Eukaryota</taxon>
        <taxon>Metazoa</taxon>
        <taxon>Ecdysozoa</taxon>
        <taxon>Arthropoda</taxon>
        <taxon>Hexapoda</taxon>
        <taxon>Insecta</taxon>
        <taxon>Pterygota</taxon>
        <taxon>Neoptera</taxon>
        <taxon>Endopterygota</taxon>
        <taxon>Hymenoptera</taxon>
        <taxon>Apocrita</taxon>
        <taxon>Proctotrupomorpha</taxon>
        <taxon>Chalcidoidea</taxon>
        <taxon>Trichogrammatidae</taxon>
        <taxon>Trichogramma</taxon>
    </lineage>
</organism>
<protein>
    <recommendedName>
        <fullName evidence="2">DUF8207 domain-containing protein</fullName>
    </recommendedName>
</protein>
<dbReference type="PANTHER" id="PTHR35374:SF1">
    <property type="entry name" value="PROTEIN KINASE DOMAIN-CONTAINING PROTEIN"/>
    <property type="match status" value="1"/>
</dbReference>
<feature type="domain" description="DUF8207" evidence="2">
    <location>
        <begin position="150"/>
        <end position="248"/>
    </location>
</feature>
<dbReference type="Proteomes" id="UP001627154">
    <property type="component" value="Unassembled WGS sequence"/>
</dbReference>
<keyword evidence="4" id="KW-1185">Reference proteome</keyword>
<evidence type="ECO:0000313" key="4">
    <source>
        <dbReference type="Proteomes" id="UP001627154"/>
    </source>
</evidence>
<dbReference type="InterPro" id="IPR058520">
    <property type="entry name" value="DUF8207"/>
</dbReference>
<evidence type="ECO:0000313" key="3">
    <source>
        <dbReference type="EMBL" id="KAL3397676.1"/>
    </source>
</evidence>
<feature type="coiled-coil region" evidence="1">
    <location>
        <begin position="4"/>
        <end position="31"/>
    </location>
</feature>
<dbReference type="Pfam" id="PF26634">
    <property type="entry name" value="DUF8207"/>
    <property type="match status" value="1"/>
</dbReference>
<comment type="caution">
    <text evidence="3">The sequence shown here is derived from an EMBL/GenBank/DDBJ whole genome shotgun (WGS) entry which is preliminary data.</text>
</comment>
<gene>
    <name evidence="3" type="ORF">TKK_008759</name>
</gene>
<dbReference type="EMBL" id="JBJJXI010000062">
    <property type="protein sequence ID" value="KAL3397676.1"/>
    <property type="molecule type" value="Genomic_DNA"/>
</dbReference>
<keyword evidence="1" id="KW-0175">Coiled coil</keyword>
<accession>A0ABD2WYY1</accession>